<dbReference type="Gene3D" id="3.30.420.40">
    <property type="match status" value="2"/>
</dbReference>
<proteinExistence type="inferred from homology"/>
<evidence type="ECO:0000313" key="2">
    <source>
        <dbReference type="EMBL" id="RIN02637.1"/>
    </source>
</evidence>
<dbReference type="OrthoDB" id="9795247at2"/>
<dbReference type="Proteomes" id="UP000286317">
    <property type="component" value="Unassembled WGS sequence"/>
</dbReference>
<organism evidence="2 3">
    <name type="scientific">Staphylococcus shinii</name>
    <dbReference type="NCBI Taxonomy" id="2912228"/>
    <lineage>
        <taxon>Bacteria</taxon>
        <taxon>Bacillati</taxon>
        <taxon>Bacillota</taxon>
        <taxon>Bacilli</taxon>
        <taxon>Bacillales</taxon>
        <taxon>Staphylococcaceae</taxon>
        <taxon>Staphylococcus</taxon>
    </lineage>
</organism>
<dbReference type="PANTHER" id="PTHR18964">
    <property type="entry name" value="ROK (REPRESSOR, ORF, KINASE) FAMILY"/>
    <property type="match status" value="1"/>
</dbReference>
<comment type="similarity">
    <text evidence="1">Belongs to the ROK (NagC/XylR) family.</text>
</comment>
<dbReference type="InterPro" id="IPR000600">
    <property type="entry name" value="ROK"/>
</dbReference>
<dbReference type="Pfam" id="PF00480">
    <property type="entry name" value="ROK"/>
    <property type="match status" value="1"/>
</dbReference>
<sequence length="291" mass="32231">MTNYKIAIDIGGTDIKAAVLDENLKFINYQRIPTPNNINEFIADAIFELVSHFKEIYRIHPLQVGISSAGVINEKKGTVVYAGPTIPNFIGTNFHQLLSPLNAEVKVFNDVNAALLGELTLHDYDADNIFCLTLGTGIGGAFYNRVGGLYNGNRNRANEIGYLLYKPKDRLTFEQRASTNALKFLMKTHALPYSDDVPKLFELAEQEDALAISILDRWSTHVAEGIAQIQIVYDPGLILIGGGISSQGEKLLKYIIPKIEEYLPPNYGHATIQTTKTKNHASLYGAVSRFL</sequence>
<dbReference type="SUPFAM" id="SSF53067">
    <property type="entry name" value="Actin-like ATPase domain"/>
    <property type="match status" value="1"/>
</dbReference>
<comment type="caution">
    <text evidence="2">The sequence shown here is derived from an EMBL/GenBank/DDBJ whole genome shotgun (WGS) entry which is preliminary data.</text>
</comment>
<evidence type="ECO:0000256" key="1">
    <source>
        <dbReference type="ARBA" id="ARBA00006479"/>
    </source>
</evidence>
<reference evidence="2 3" key="1">
    <citation type="journal article" date="2016" name="Front. Microbiol.">
        <title>Comprehensive Phylogenetic Analysis of Bovine Non-aureus Staphylococci Species Based on Whole-Genome Sequencing.</title>
        <authorList>
            <person name="Naushad S."/>
            <person name="Barkema H.W."/>
            <person name="Luby C."/>
            <person name="Condas L.A."/>
            <person name="Nobrega D.B."/>
            <person name="Carson D.A."/>
            <person name="De Buck J."/>
        </authorList>
    </citation>
    <scope>NUCLEOTIDE SEQUENCE [LARGE SCALE GENOMIC DNA]</scope>
    <source>
        <strain evidence="2 3">SNUC 4554</strain>
    </source>
</reference>
<evidence type="ECO:0000313" key="3">
    <source>
        <dbReference type="Proteomes" id="UP000286317"/>
    </source>
</evidence>
<protein>
    <submittedName>
        <fullName evidence="2">ROK family protein</fullName>
    </submittedName>
</protein>
<accession>A0A418IIL6</accession>
<dbReference type="AlphaFoldDB" id="A0A418IIL6"/>
<gene>
    <name evidence="2" type="ORF">BU112_01990</name>
</gene>
<name>A0A418IIL6_9STAP</name>
<dbReference type="EMBL" id="QXUF01000008">
    <property type="protein sequence ID" value="RIN02637.1"/>
    <property type="molecule type" value="Genomic_DNA"/>
</dbReference>
<keyword evidence="3" id="KW-1185">Reference proteome</keyword>
<dbReference type="RefSeq" id="WP_039069513.1">
    <property type="nucleotide sequence ID" value="NZ_CP068712.1"/>
</dbReference>
<dbReference type="PANTHER" id="PTHR18964:SF165">
    <property type="entry name" value="BETA-GLUCOSIDE KINASE"/>
    <property type="match status" value="1"/>
</dbReference>
<dbReference type="InterPro" id="IPR043129">
    <property type="entry name" value="ATPase_NBD"/>
</dbReference>